<sequence length="166" mass="17985">MTPLKIFFTLILTTALLSSCGDDDKKPPKENMVPSATASNFTVQADTTYTGKLAGSDAESDKLTFLVGTAPTKGTLKLEADGNFIYLPNSEFLGSDKFTFTVSDQWHLSAPAAVMITVDLQQVSFNDYSRKAFNQKASDSPLPLNSRKVTQDVTAANAYDDLLNSK</sequence>
<dbReference type="Proteomes" id="UP000619761">
    <property type="component" value="Unassembled WGS sequence"/>
</dbReference>
<evidence type="ECO:0008006" key="3">
    <source>
        <dbReference type="Google" id="ProtNLM"/>
    </source>
</evidence>
<proteinExistence type="predicted"/>
<evidence type="ECO:0000313" key="1">
    <source>
        <dbReference type="EMBL" id="GGY82765.1"/>
    </source>
</evidence>
<accession>A0ABQ3B703</accession>
<dbReference type="Gene3D" id="2.60.40.3440">
    <property type="match status" value="1"/>
</dbReference>
<protein>
    <recommendedName>
        <fullName evidence="3">Lipoprotein</fullName>
    </recommendedName>
</protein>
<keyword evidence="2" id="KW-1185">Reference proteome</keyword>
<reference evidence="2" key="1">
    <citation type="journal article" date="2019" name="Int. J. Syst. Evol. Microbiol.">
        <title>The Global Catalogue of Microorganisms (GCM) 10K type strain sequencing project: providing services to taxonomists for standard genome sequencing and annotation.</title>
        <authorList>
            <consortium name="The Broad Institute Genomics Platform"/>
            <consortium name="The Broad Institute Genome Sequencing Center for Infectious Disease"/>
            <person name="Wu L."/>
            <person name="Ma J."/>
        </authorList>
    </citation>
    <scope>NUCLEOTIDE SEQUENCE [LARGE SCALE GENOMIC DNA]</scope>
    <source>
        <strain evidence="2">KCTC 32239</strain>
    </source>
</reference>
<dbReference type="RefSeq" id="WP_189419996.1">
    <property type="nucleotide sequence ID" value="NZ_BMYZ01000003.1"/>
</dbReference>
<dbReference type="PROSITE" id="PS51257">
    <property type="entry name" value="PROKAR_LIPOPROTEIN"/>
    <property type="match status" value="1"/>
</dbReference>
<name>A0ABQ3B703_9GAMM</name>
<dbReference type="EMBL" id="BMYZ01000003">
    <property type="protein sequence ID" value="GGY82765.1"/>
    <property type="molecule type" value="Genomic_DNA"/>
</dbReference>
<evidence type="ECO:0000313" key="2">
    <source>
        <dbReference type="Proteomes" id="UP000619761"/>
    </source>
</evidence>
<organism evidence="1 2">
    <name type="scientific">Cellvibrio zantedeschiae</name>
    <dbReference type="NCBI Taxonomy" id="1237077"/>
    <lineage>
        <taxon>Bacteria</taxon>
        <taxon>Pseudomonadati</taxon>
        <taxon>Pseudomonadota</taxon>
        <taxon>Gammaproteobacteria</taxon>
        <taxon>Cellvibrionales</taxon>
        <taxon>Cellvibrionaceae</taxon>
        <taxon>Cellvibrio</taxon>
    </lineage>
</organism>
<comment type="caution">
    <text evidence="1">The sequence shown here is derived from an EMBL/GenBank/DDBJ whole genome shotgun (WGS) entry which is preliminary data.</text>
</comment>
<dbReference type="Pfam" id="PF17963">
    <property type="entry name" value="Big_9"/>
    <property type="match status" value="1"/>
</dbReference>
<gene>
    <name evidence="1" type="ORF">GCM10011613_29510</name>
</gene>